<dbReference type="AlphaFoldDB" id="A0AAW2X4A0"/>
<comment type="caution">
    <text evidence="2">The sequence shown here is derived from an EMBL/GenBank/DDBJ whole genome shotgun (WGS) entry which is preliminary data.</text>
</comment>
<name>A0AAW2X4A0_9LAMI</name>
<gene>
    <name evidence="2" type="ORF">Slati_1398000</name>
</gene>
<reference evidence="2" key="1">
    <citation type="submission" date="2020-06" db="EMBL/GenBank/DDBJ databases">
        <authorList>
            <person name="Li T."/>
            <person name="Hu X."/>
            <person name="Zhang T."/>
            <person name="Song X."/>
            <person name="Zhang H."/>
            <person name="Dai N."/>
            <person name="Sheng W."/>
            <person name="Hou X."/>
            <person name="Wei L."/>
        </authorList>
    </citation>
    <scope>NUCLEOTIDE SEQUENCE</scope>
    <source>
        <strain evidence="2">KEN1</strain>
        <tissue evidence="2">Leaf</tissue>
    </source>
</reference>
<feature type="coiled-coil region" evidence="1">
    <location>
        <begin position="63"/>
        <end position="97"/>
    </location>
</feature>
<sequence length="258" mass="29002">MDTQGKSSKTGNSKLVISKFSSSSTKSIGVIMRSMLKKLKGSSQMTLLTEYVQKDLGSPSHANEDDEERLASLTKAIEGLTKHVQDQDAQIAKLINKEDNIDTSHIMGKQVEAHDEVEVSINQLYPEKDKSTKECRISSNGLIHVVQLKEFIEETIRSKIVGSSKSILTYSKPCTQRIDNLKMPMGYEPPKFQQFDGKGNPKQLVAHFVETYYNTGTCGDHLVKQFVRSLKGNAFDWYTNLQAGSIDGWEQLKQEFFN</sequence>
<organism evidence="2">
    <name type="scientific">Sesamum latifolium</name>
    <dbReference type="NCBI Taxonomy" id="2727402"/>
    <lineage>
        <taxon>Eukaryota</taxon>
        <taxon>Viridiplantae</taxon>
        <taxon>Streptophyta</taxon>
        <taxon>Embryophyta</taxon>
        <taxon>Tracheophyta</taxon>
        <taxon>Spermatophyta</taxon>
        <taxon>Magnoliopsida</taxon>
        <taxon>eudicotyledons</taxon>
        <taxon>Gunneridae</taxon>
        <taxon>Pentapetalae</taxon>
        <taxon>asterids</taxon>
        <taxon>lamiids</taxon>
        <taxon>Lamiales</taxon>
        <taxon>Pedaliaceae</taxon>
        <taxon>Sesamum</taxon>
    </lineage>
</organism>
<dbReference type="PANTHER" id="PTHR33437">
    <property type="entry name" value="OS06G0361200 PROTEIN"/>
    <property type="match status" value="1"/>
</dbReference>
<proteinExistence type="predicted"/>
<evidence type="ECO:0008006" key="3">
    <source>
        <dbReference type="Google" id="ProtNLM"/>
    </source>
</evidence>
<keyword evidence="1" id="KW-0175">Coiled coil</keyword>
<evidence type="ECO:0000256" key="1">
    <source>
        <dbReference type="SAM" id="Coils"/>
    </source>
</evidence>
<accession>A0AAW2X4A0</accession>
<dbReference type="EMBL" id="JACGWN010000005">
    <property type="protein sequence ID" value="KAL0448416.1"/>
    <property type="molecule type" value="Genomic_DNA"/>
</dbReference>
<reference evidence="2" key="2">
    <citation type="journal article" date="2024" name="Plant">
        <title>Genomic evolution and insights into agronomic trait innovations of Sesamum species.</title>
        <authorList>
            <person name="Miao H."/>
            <person name="Wang L."/>
            <person name="Qu L."/>
            <person name="Liu H."/>
            <person name="Sun Y."/>
            <person name="Le M."/>
            <person name="Wang Q."/>
            <person name="Wei S."/>
            <person name="Zheng Y."/>
            <person name="Lin W."/>
            <person name="Duan Y."/>
            <person name="Cao H."/>
            <person name="Xiong S."/>
            <person name="Wang X."/>
            <person name="Wei L."/>
            <person name="Li C."/>
            <person name="Ma Q."/>
            <person name="Ju M."/>
            <person name="Zhao R."/>
            <person name="Li G."/>
            <person name="Mu C."/>
            <person name="Tian Q."/>
            <person name="Mei H."/>
            <person name="Zhang T."/>
            <person name="Gao T."/>
            <person name="Zhang H."/>
        </authorList>
    </citation>
    <scope>NUCLEOTIDE SEQUENCE</scope>
    <source>
        <strain evidence="2">KEN1</strain>
    </source>
</reference>
<dbReference type="PANTHER" id="PTHR33437:SF4">
    <property type="entry name" value="RETROTRANSPOSON GAG PROTEIN"/>
    <property type="match status" value="1"/>
</dbReference>
<evidence type="ECO:0000313" key="2">
    <source>
        <dbReference type="EMBL" id="KAL0448416.1"/>
    </source>
</evidence>
<protein>
    <recommendedName>
        <fullName evidence="3">Ty3-gypsy retrotransposon protein</fullName>
    </recommendedName>
</protein>